<keyword evidence="1" id="KW-1133">Transmembrane helix</keyword>
<feature type="transmembrane region" description="Helical" evidence="1">
    <location>
        <begin position="418"/>
        <end position="439"/>
    </location>
</feature>
<keyword evidence="1" id="KW-0472">Membrane</keyword>
<protein>
    <submittedName>
        <fullName evidence="2">Phage tail sheath protein</fullName>
    </submittedName>
</protein>
<evidence type="ECO:0000313" key="3">
    <source>
        <dbReference type="Proteomes" id="UP000032668"/>
    </source>
</evidence>
<dbReference type="RefSeq" id="WP_048878219.1">
    <property type="nucleotide sequence ID" value="NZ_BANC01000030.1"/>
</dbReference>
<organism evidence="2 3">
    <name type="scientific">Acidocella aminolytica 101 = DSM 11237</name>
    <dbReference type="NCBI Taxonomy" id="1120923"/>
    <lineage>
        <taxon>Bacteria</taxon>
        <taxon>Pseudomonadati</taxon>
        <taxon>Pseudomonadota</taxon>
        <taxon>Alphaproteobacteria</taxon>
        <taxon>Acetobacterales</taxon>
        <taxon>Acidocellaceae</taxon>
        <taxon>Acidocella</taxon>
    </lineage>
</organism>
<name>A0A0D6PEJ9_9PROT</name>
<dbReference type="Proteomes" id="UP000032668">
    <property type="component" value="Unassembled WGS sequence"/>
</dbReference>
<proteinExistence type="predicted"/>
<gene>
    <name evidence="2" type="ORF">Aam_030_009</name>
</gene>
<dbReference type="PANTHER" id="PTHR35861">
    <property type="match status" value="1"/>
</dbReference>
<evidence type="ECO:0000313" key="2">
    <source>
        <dbReference type="EMBL" id="GAN79776.1"/>
    </source>
</evidence>
<dbReference type="OrthoDB" id="8146758at2"/>
<evidence type="ECO:0000256" key="1">
    <source>
        <dbReference type="SAM" id="Phobius"/>
    </source>
</evidence>
<comment type="caution">
    <text evidence="2">The sequence shown here is derived from an EMBL/GenBank/DDBJ whole genome shotgun (WGS) entry which is preliminary data.</text>
</comment>
<dbReference type="Gene3D" id="3.40.50.11780">
    <property type="match status" value="1"/>
</dbReference>
<keyword evidence="1" id="KW-0812">Transmembrane</keyword>
<dbReference type="PANTHER" id="PTHR35861:SF1">
    <property type="entry name" value="PHAGE TAIL SHEATH PROTEIN"/>
    <property type="match status" value="1"/>
</dbReference>
<dbReference type="InterPro" id="IPR052042">
    <property type="entry name" value="Tail_sheath_structural"/>
</dbReference>
<dbReference type="AlphaFoldDB" id="A0A0D6PEJ9"/>
<dbReference type="STRING" id="1120923.SAMN02746095_02956"/>
<accession>A0A0D6PEJ9</accession>
<keyword evidence="3" id="KW-1185">Reference proteome</keyword>
<dbReference type="EMBL" id="BANC01000030">
    <property type="protein sequence ID" value="GAN79776.1"/>
    <property type="molecule type" value="Genomic_DNA"/>
</dbReference>
<sequence>MPIVKQGSLNTTALVVPDFYVQIVPPQVLNLNGVPTNVIGVVGTASWGPLDSPVVFGNSTEYNATFGPIMARKYDMGTQVATAIQQGASSFVGVRVSDGTDVAAVSNATTPTTYTAKYTGTQGNNLTVTLAAGSAANSWMVTVGMPGQAPEMFNNIPGPPTTSPSSSDLNTFWQAVATAINNGTLLRGPSQFVTASFTTAATPPSPAAATYTFSGGTDGASTVTASTLVGTDISPRTGMYALEKQGVSIGVLADADDSTQWSVQAAFGYTIGAYMILASPASQTIAAAVSAKAAAGIDDYSAKIMFGDWIYWNDQTNNVTRLVSPQGFVAGRLANLSPEQSSLNKPLYGIVGSQKSGAPGSTTFNTYSAADLSALLLAGIDVIANPAPGGNYWAVRGGHNSSTDAAIQGDNYTRMTNYIAATLAAGMGIFVGNPINLGLMRSARSTMLTFLKNMLGQNMLALLVDGSLPYSVICDASNNPQSRVSLGYMQADAAVTYQAINEKFIVNMQGGQTVVQPARQATQANG</sequence>
<reference evidence="2 3" key="1">
    <citation type="submission" date="2012-11" db="EMBL/GenBank/DDBJ databases">
        <title>Whole genome sequence of Acidocella aminolytica 101 = DSM 11237.</title>
        <authorList>
            <person name="Azuma Y."/>
            <person name="Higashiura N."/>
            <person name="Hirakawa H."/>
            <person name="Matsushita K."/>
        </authorList>
    </citation>
    <scope>NUCLEOTIDE SEQUENCE [LARGE SCALE GENOMIC DNA]</scope>
    <source>
        <strain evidence="3">101 / DSM 11237</strain>
    </source>
</reference>